<evidence type="ECO:0000256" key="1">
    <source>
        <dbReference type="ARBA" id="ARBA00002523"/>
    </source>
</evidence>
<keyword evidence="7" id="KW-0325">Glycoprotein</keyword>
<reference evidence="11" key="1">
    <citation type="submission" date="2016-08" db="EMBL/GenBank/DDBJ databases">
        <title>VSG repertoire of Trypanosoma brucei EATRO 1125.</title>
        <authorList>
            <person name="Cross G.A."/>
        </authorList>
    </citation>
    <scope>NUCLEOTIDE SEQUENCE</scope>
    <source>
        <strain evidence="11">EATRO 1125</strain>
    </source>
</reference>
<feature type="region of interest" description="Disordered" evidence="9">
    <location>
        <begin position="187"/>
        <end position="207"/>
    </location>
</feature>
<organism evidence="11">
    <name type="scientific">Trypanosoma brucei</name>
    <dbReference type="NCBI Taxonomy" id="5691"/>
    <lineage>
        <taxon>Eukaryota</taxon>
        <taxon>Discoba</taxon>
        <taxon>Euglenozoa</taxon>
        <taxon>Kinetoplastea</taxon>
        <taxon>Metakinetoplastina</taxon>
        <taxon>Trypanosomatida</taxon>
        <taxon>Trypanosomatidae</taxon>
        <taxon>Trypanosoma</taxon>
    </lineage>
</organism>
<evidence type="ECO:0000256" key="9">
    <source>
        <dbReference type="SAM" id="MobiDB-lite"/>
    </source>
</evidence>
<dbReference type="GO" id="GO:0098552">
    <property type="term" value="C:side of membrane"/>
    <property type="evidence" value="ECO:0007669"/>
    <property type="project" value="UniProtKB-KW"/>
</dbReference>
<feature type="region of interest" description="Disordered" evidence="9">
    <location>
        <begin position="1"/>
        <end position="32"/>
    </location>
</feature>
<feature type="compositionally biased region" description="Polar residues" evidence="9">
    <location>
        <begin position="460"/>
        <end position="470"/>
    </location>
</feature>
<dbReference type="VEuPathDB" id="TriTrypDB:Tb927.5.5240"/>
<evidence type="ECO:0000256" key="5">
    <source>
        <dbReference type="ARBA" id="ARBA00022729"/>
    </source>
</evidence>
<accession>A0A1J0R628</accession>
<evidence type="ECO:0000256" key="2">
    <source>
        <dbReference type="ARBA" id="ARBA00004609"/>
    </source>
</evidence>
<feature type="compositionally biased region" description="Polar residues" evidence="9">
    <location>
        <begin position="265"/>
        <end position="276"/>
    </location>
</feature>
<evidence type="ECO:0000256" key="3">
    <source>
        <dbReference type="ARBA" id="ARBA00022475"/>
    </source>
</evidence>
<keyword evidence="4" id="KW-0336">GPI-anchor</keyword>
<dbReference type="GO" id="GO:0005886">
    <property type="term" value="C:plasma membrane"/>
    <property type="evidence" value="ECO:0007669"/>
    <property type="project" value="UniProtKB-SubCell"/>
</dbReference>
<evidence type="ECO:0000256" key="7">
    <source>
        <dbReference type="ARBA" id="ARBA00023180"/>
    </source>
</evidence>
<evidence type="ECO:0000259" key="10">
    <source>
        <dbReference type="Pfam" id="PF13206"/>
    </source>
</evidence>
<feature type="region of interest" description="Disordered" evidence="9">
    <location>
        <begin position="501"/>
        <end position="532"/>
    </location>
</feature>
<feature type="region of interest" description="Disordered" evidence="9">
    <location>
        <begin position="459"/>
        <end position="486"/>
    </location>
</feature>
<sequence>MEKPVGANSTYTKQSTASNLPEFKNGRDVRNKTNTVSRHKFSCIGANKATTNTSRIGRPKDHIGIEQQKNKKKMRVLVLITLFLILRPPAMATNIENGQNAYAFQALCKLTRLTNSELTLPAEKDTKTADYWNILKLNMSVASSEWKQVFRTADKPPAWQEKLPDESKRGPDWPLLWPDWLKAIQAIEKPNGGKTDDKSTYSPKTEEEKATIASKIIPIAAEAHMIANSVQIPNPPSPHLNAETIKQRLAKMLTGQDAVNTATASDASHFGASTSGGRDGACTTKAGTPSPQTVGAFLACVCLGETQGTVDYACDGQQTKTEVWANGGSVTASRIGTLIKMCGKDQPHILTAREITEAIEAFKQAVRIKASDGYLGVTKSSCSGEQSTGRCVKLTGYTDRDKGLPRHVQWLADLQALAEALQQREQRIEAAAQAEKHLKALATHAAAITDGVKRLPSARTRAQGQLTPSKPHTAEDQNKCKNPPNKTAAGCASVNCNYDDKEKECKPKPGTETAATGTGDTGTAVSTGCEML</sequence>
<comment type="function">
    <text evidence="1">VSG forms a coat on the surface of the parasite. The trypanosome evades the immune response of the host by expressing a series of antigenically distinct VSGs from an estimated 1000 VSG genes.</text>
</comment>
<dbReference type="EMBL" id="KX699337">
    <property type="protein sequence ID" value="APD73293.1"/>
    <property type="molecule type" value="Genomic_DNA"/>
</dbReference>
<evidence type="ECO:0000256" key="4">
    <source>
        <dbReference type="ARBA" id="ARBA00022622"/>
    </source>
</evidence>
<proteinExistence type="predicted"/>
<keyword evidence="5" id="KW-0732">Signal</keyword>
<protein>
    <submittedName>
        <fullName evidence="11">Variant surface glycoprotein 1125.1008</fullName>
    </submittedName>
</protein>
<feature type="compositionally biased region" description="Polar residues" evidence="9">
    <location>
        <begin position="7"/>
        <end position="19"/>
    </location>
</feature>
<evidence type="ECO:0000256" key="8">
    <source>
        <dbReference type="ARBA" id="ARBA00023288"/>
    </source>
</evidence>
<keyword evidence="6" id="KW-0472">Membrane</keyword>
<keyword evidence="8" id="KW-0449">Lipoprotein</keyword>
<dbReference type="AlphaFoldDB" id="A0A1J0R628"/>
<feature type="compositionally biased region" description="Basic and acidic residues" evidence="9">
    <location>
        <begin position="194"/>
        <end position="207"/>
    </location>
</feature>
<feature type="region of interest" description="Disordered" evidence="9">
    <location>
        <begin position="265"/>
        <end position="284"/>
    </location>
</feature>
<name>A0A1J0R628_9TRYP</name>
<feature type="compositionally biased region" description="Low complexity" evidence="9">
    <location>
        <begin position="510"/>
        <end position="532"/>
    </location>
</feature>
<evidence type="ECO:0000313" key="11">
    <source>
        <dbReference type="EMBL" id="APD73293.1"/>
    </source>
</evidence>
<dbReference type="VEuPathDB" id="TriTrypDB:Tb427_000376700"/>
<feature type="domain" description="Trypanosome variant surface glycoprotein B-type N-terminal" evidence="10">
    <location>
        <begin position="83"/>
        <end position="439"/>
    </location>
</feature>
<keyword evidence="3" id="KW-1003">Cell membrane</keyword>
<comment type="subcellular location">
    <subcellularLocation>
        <location evidence="2">Cell membrane</location>
        <topology evidence="2">Lipid-anchor</topology>
        <topology evidence="2">GPI-anchor</topology>
    </subcellularLocation>
</comment>
<dbReference type="InterPro" id="IPR025932">
    <property type="entry name" value="Trypano_VSG_B_N_dom"/>
</dbReference>
<dbReference type="Pfam" id="PF13206">
    <property type="entry name" value="VSG_B"/>
    <property type="match status" value="1"/>
</dbReference>
<dbReference type="VEuPathDB" id="TriTrypDB:Tb1125.5.5240"/>
<evidence type="ECO:0000256" key="6">
    <source>
        <dbReference type="ARBA" id="ARBA00023136"/>
    </source>
</evidence>